<dbReference type="CDD" id="cd00118">
    <property type="entry name" value="LysM"/>
    <property type="match status" value="2"/>
</dbReference>
<dbReference type="InterPro" id="IPR036779">
    <property type="entry name" value="LysM_dom_sf"/>
</dbReference>
<dbReference type="Gene3D" id="3.10.350.10">
    <property type="entry name" value="LysM domain"/>
    <property type="match status" value="2"/>
</dbReference>
<keyword evidence="5" id="KW-1185">Reference proteome</keyword>
<organism evidence="4 5">
    <name type="scientific">Deinococcus arenicola</name>
    <dbReference type="NCBI Taxonomy" id="2994950"/>
    <lineage>
        <taxon>Bacteria</taxon>
        <taxon>Thermotogati</taxon>
        <taxon>Deinococcota</taxon>
        <taxon>Deinococci</taxon>
        <taxon>Deinococcales</taxon>
        <taxon>Deinococcaceae</taxon>
        <taxon>Deinococcus</taxon>
    </lineage>
</organism>
<dbReference type="PANTHER" id="PTHR21666:SF289">
    <property type="entry name" value="L-ALA--D-GLU ENDOPEPTIDASE"/>
    <property type="match status" value="1"/>
</dbReference>
<dbReference type="PANTHER" id="PTHR21666">
    <property type="entry name" value="PEPTIDASE-RELATED"/>
    <property type="match status" value="1"/>
</dbReference>
<proteinExistence type="predicted"/>
<protein>
    <submittedName>
        <fullName evidence="4">M23 family metallopeptidase</fullName>
    </submittedName>
</protein>
<feature type="chain" id="PRO_5047534057" evidence="2">
    <location>
        <begin position="25"/>
        <end position="281"/>
    </location>
</feature>
<comment type="caution">
    <text evidence="4">The sequence shown here is derived from an EMBL/GenBank/DDBJ whole genome shotgun (WGS) entry which is preliminary data.</text>
</comment>
<dbReference type="SMART" id="SM00257">
    <property type="entry name" value="LysM"/>
    <property type="match status" value="2"/>
</dbReference>
<reference evidence="4 5" key="1">
    <citation type="submission" date="2022-11" db="EMBL/GenBank/DDBJ databases">
        <title>Deinococcus ZS9-10, Low Temperature and Draught-tolerating, UV-resistant Bacteria from Continental Antarctica.</title>
        <authorList>
            <person name="Cheng L."/>
        </authorList>
    </citation>
    <scope>NUCLEOTIDE SEQUENCE [LARGE SCALE GENOMIC DNA]</scope>
    <source>
        <strain evidence="4 5">ZS9-10</strain>
    </source>
</reference>
<sequence length="281" mass="29692">MKNVFRTALCAALWGLTITGGAGAATAYRVQSGDTLSQIAARSGLSVAQVQAANPKLKGKTSVQAGWVLTLPARPGAASTYRVRSGDNLSVIARRSGLTLTQLLRANPQYAGGKAIQVGATVRIPARSGVTSGATASRTPAAAVRSASTSGRGDTWLWPLGNYQTISSGFGERTLEGSDEMHYGVDIVAPLGTLVRAARAGQVLESRPDYARGWGWTVVIEHPDGWITRYAHLSANLVRKGENVNRGQSVGRVGNTGRSTGPHLHFGTYLRWSPRNPLGLY</sequence>
<dbReference type="InterPro" id="IPR011055">
    <property type="entry name" value="Dup_hybrid_motif"/>
</dbReference>
<dbReference type="InterPro" id="IPR016047">
    <property type="entry name" value="M23ase_b-sheet_dom"/>
</dbReference>
<evidence type="ECO:0000313" key="4">
    <source>
        <dbReference type="EMBL" id="MDV6375694.1"/>
    </source>
</evidence>
<evidence type="ECO:0000256" key="2">
    <source>
        <dbReference type="SAM" id="SignalP"/>
    </source>
</evidence>
<dbReference type="CDD" id="cd12797">
    <property type="entry name" value="M23_peptidase"/>
    <property type="match status" value="1"/>
</dbReference>
<evidence type="ECO:0000259" key="3">
    <source>
        <dbReference type="PROSITE" id="PS51782"/>
    </source>
</evidence>
<dbReference type="RefSeq" id="WP_317641038.1">
    <property type="nucleotide sequence ID" value="NZ_JAPMIV010000033.1"/>
</dbReference>
<keyword evidence="1 2" id="KW-0732">Signal</keyword>
<dbReference type="Proteomes" id="UP001276150">
    <property type="component" value="Unassembled WGS sequence"/>
</dbReference>
<dbReference type="EMBL" id="JAPMIV010000033">
    <property type="protein sequence ID" value="MDV6375694.1"/>
    <property type="molecule type" value="Genomic_DNA"/>
</dbReference>
<feature type="signal peptide" evidence="2">
    <location>
        <begin position="1"/>
        <end position="24"/>
    </location>
</feature>
<evidence type="ECO:0000313" key="5">
    <source>
        <dbReference type="Proteomes" id="UP001276150"/>
    </source>
</evidence>
<dbReference type="InterPro" id="IPR050570">
    <property type="entry name" value="Cell_wall_metabolism_enzyme"/>
</dbReference>
<accession>A0ABU4DVI6</accession>
<dbReference type="Pfam" id="PF01551">
    <property type="entry name" value="Peptidase_M23"/>
    <property type="match status" value="1"/>
</dbReference>
<evidence type="ECO:0000256" key="1">
    <source>
        <dbReference type="ARBA" id="ARBA00022729"/>
    </source>
</evidence>
<dbReference type="Pfam" id="PF01476">
    <property type="entry name" value="LysM"/>
    <property type="match status" value="2"/>
</dbReference>
<dbReference type="Gene3D" id="2.70.70.10">
    <property type="entry name" value="Glucose Permease (Domain IIA)"/>
    <property type="match status" value="1"/>
</dbReference>
<dbReference type="SUPFAM" id="SSF54106">
    <property type="entry name" value="LysM domain"/>
    <property type="match status" value="2"/>
</dbReference>
<dbReference type="SUPFAM" id="SSF51261">
    <property type="entry name" value="Duplicated hybrid motif"/>
    <property type="match status" value="1"/>
</dbReference>
<feature type="domain" description="LysM" evidence="3">
    <location>
        <begin position="26"/>
        <end position="71"/>
    </location>
</feature>
<gene>
    <name evidence="4" type="ORF">ORD21_13930</name>
</gene>
<dbReference type="PROSITE" id="PS51782">
    <property type="entry name" value="LYSM"/>
    <property type="match status" value="2"/>
</dbReference>
<feature type="domain" description="LysM" evidence="3">
    <location>
        <begin position="79"/>
        <end position="124"/>
    </location>
</feature>
<name>A0ABU4DVI6_9DEIO</name>
<dbReference type="InterPro" id="IPR018392">
    <property type="entry name" value="LysM"/>
</dbReference>